<sequence length="45" mass="4545">MSDTTLDQSPAADPRRKPDPPAPSPSGRGAANCSSAPSCCSWPSS</sequence>
<dbReference type="Proteomes" id="UP000682416">
    <property type="component" value="Chromosome"/>
</dbReference>
<evidence type="ECO:0000313" key="3">
    <source>
        <dbReference type="Proteomes" id="UP000682416"/>
    </source>
</evidence>
<name>A0A975LAP6_9ACTN</name>
<accession>A0A975LAP6</accession>
<dbReference type="KEGG" id="nec:KGD82_06140"/>
<keyword evidence="3" id="KW-1185">Reference proteome</keyword>
<dbReference type="EMBL" id="CP074402">
    <property type="protein sequence ID" value="QVJ02261.1"/>
    <property type="molecule type" value="Genomic_DNA"/>
</dbReference>
<proteinExistence type="predicted"/>
<evidence type="ECO:0000256" key="1">
    <source>
        <dbReference type="SAM" id="MobiDB-lite"/>
    </source>
</evidence>
<dbReference type="AlphaFoldDB" id="A0A975LAP6"/>
<feature type="compositionally biased region" description="Low complexity" evidence="1">
    <location>
        <begin position="25"/>
        <end position="45"/>
    </location>
</feature>
<organism evidence="2 3">
    <name type="scientific">Nocardiopsis eucommiae</name>
    <dbReference type="NCBI Taxonomy" id="2831970"/>
    <lineage>
        <taxon>Bacteria</taxon>
        <taxon>Bacillati</taxon>
        <taxon>Actinomycetota</taxon>
        <taxon>Actinomycetes</taxon>
        <taxon>Streptosporangiales</taxon>
        <taxon>Nocardiopsidaceae</taxon>
        <taxon>Nocardiopsis</taxon>
    </lineage>
</organism>
<feature type="region of interest" description="Disordered" evidence="1">
    <location>
        <begin position="1"/>
        <end position="45"/>
    </location>
</feature>
<gene>
    <name evidence="2" type="ORF">KGD82_06140</name>
</gene>
<protein>
    <submittedName>
        <fullName evidence="2">Uncharacterized protein</fullName>
    </submittedName>
</protein>
<reference evidence="2" key="1">
    <citation type="submission" date="2021-05" db="EMBL/GenBank/DDBJ databases">
        <authorList>
            <person name="Kaiqin L."/>
            <person name="Jian G."/>
        </authorList>
    </citation>
    <scope>NUCLEOTIDE SEQUENCE</scope>
    <source>
        <strain evidence="2">HDS5</strain>
    </source>
</reference>
<evidence type="ECO:0000313" key="2">
    <source>
        <dbReference type="EMBL" id="QVJ02261.1"/>
    </source>
</evidence>